<dbReference type="OrthoDB" id="5988859at2759"/>
<dbReference type="PANTHER" id="PTHR10656:SF69">
    <property type="entry name" value="MAB-21-LIKE HHH_H2TH-LIKE DOMAIN-CONTAINING PROTEIN"/>
    <property type="match status" value="1"/>
</dbReference>
<feature type="repeat" description="TPR" evidence="1">
    <location>
        <begin position="596"/>
        <end position="629"/>
    </location>
</feature>
<gene>
    <name evidence="3" type="ORF">MGAL_10B001219</name>
</gene>
<reference evidence="3" key="1">
    <citation type="submission" date="2018-11" db="EMBL/GenBank/DDBJ databases">
        <authorList>
            <person name="Alioto T."/>
            <person name="Alioto T."/>
        </authorList>
    </citation>
    <scope>NUCLEOTIDE SEQUENCE</scope>
</reference>
<dbReference type="InterPro" id="IPR011990">
    <property type="entry name" value="TPR-like_helical_dom_sf"/>
</dbReference>
<dbReference type="Gene3D" id="1.10.1410.40">
    <property type="match status" value="1"/>
</dbReference>
<dbReference type="Proteomes" id="UP000596742">
    <property type="component" value="Unassembled WGS sequence"/>
</dbReference>
<feature type="domain" description="Mab-21-like HhH/H2TH-like" evidence="2">
    <location>
        <begin position="237"/>
        <end position="329"/>
    </location>
</feature>
<sequence>MAESEIKNASIALYDHLCKNIVGSEDHVKTLRMMNNVRDNLQSNNTISFITSGSFGEGLNMRGSDLDIMAVHKEIEILEDKHMYLNADNTYFTMELGDTQPGFTKLLLVHSNDPGIRIVCVEIGGDFYFSNLLVKKEMSKDLCLIVHGPCVSDEYGNYDHAYCVHSKVWITPAKQWITRSNNAWPTFDVKQAIVKHGVLFVPVGVKGSTQEDLEWRISFSVGEKLLINSFAHTQLLCYALMKILLKDVIALDADCKELLCSYFIKTILFWICEELPLSIWKPENLISCYMRCFRRLIYCVEYKVCAHYFIPENNLFENKIQGQAHETLLNKLYSLKSYGWQCILLSDQISNLNALTSDINKETSHSYAKSVERLFNSQFFGCDFLNPTICTILEKVIYKVLSTKSSKIISLYTYYLSKFCCSSNRCLPLEDMSCNKSIYKKYNTYISTLLLNTRHDAVYGWLMLASFFYKRKQYNTALHIIQYSLLKFTPEKLNIFMQFSDIHYELFKSHLYRNMTIVQLCKFLLLGLVFINNSTWQPDELQMKEHTLIPSIVYAHFLCFLCHYHLKNSRQCWDSLRDLQLTIEQNYLIATRTLKAFSYNVLGTCFQILGDIEAARQVFMHSIGLFPDQKINAAFQKLSLMS</sequence>
<evidence type="ECO:0000313" key="3">
    <source>
        <dbReference type="EMBL" id="VDI04479.1"/>
    </source>
</evidence>
<organism evidence="3 4">
    <name type="scientific">Mytilus galloprovincialis</name>
    <name type="common">Mediterranean mussel</name>
    <dbReference type="NCBI Taxonomy" id="29158"/>
    <lineage>
        <taxon>Eukaryota</taxon>
        <taxon>Metazoa</taxon>
        <taxon>Spiralia</taxon>
        <taxon>Lophotrochozoa</taxon>
        <taxon>Mollusca</taxon>
        <taxon>Bivalvia</taxon>
        <taxon>Autobranchia</taxon>
        <taxon>Pteriomorphia</taxon>
        <taxon>Mytilida</taxon>
        <taxon>Mytiloidea</taxon>
        <taxon>Mytilidae</taxon>
        <taxon>Mytilinae</taxon>
        <taxon>Mytilus</taxon>
    </lineage>
</organism>
<dbReference type="SUPFAM" id="SSF48452">
    <property type="entry name" value="TPR-like"/>
    <property type="match status" value="1"/>
</dbReference>
<dbReference type="SMART" id="SM01265">
    <property type="entry name" value="Mab-21"/>
    <property type="match status" value="1"/>
</dbReference>
<evidence type="ECO:0000256" key="1">
    <source>
        <dbReference type="PROSITE-ProRule" id="PRU00339"/>
    </source>
</evidence>
<keyword evidence="1" id="KW-0802">TPR repeat</keyword>
<dbReference type="EMBL" id="UYJE01001709">
    <property type="protein sequence ID" value="VDI04479.1"/>
    <property type="molecule type" value="Genomic_DNA"/>
</dbReference>
<dbReference type="PROSITE" id="PS50005">
    <property type="entry name" value="TPR"/>
    <property type="match status" value="1"/>
</dbReference>
<protein>
    <recommendedName>
        <fullName evidence="2">Mab-21-like HhH/H2TH-like domain-containing protein</fullName>
    </recommendedName>
</protein>
<proteinExistence type="predicted"/>
<comment type="caution">
    <text evidence="3">The sequence shown here is derived from an EMBL/GenBank/DDBJ whole genome shotgun (WGS) entry which is preliminary data.</text>
</comment>
<dbReference type="InterPro" id="IPR024810">
    <property type="entry name" value="MAB21L/cGLR"/>
</dbReference>
<dbReference type="InterPro" id="IPR046906">
    <property type="entry name" value="Mab-21_HhH/H2TH-like"/>
</dbReference>
<dbReference type="InterPro" id="IPR019734">
    <property type="entry name" value="TPR_rpt"/>
</dbReference>
<accession>A0A8B6CH54</accession>
<evidence type="ECO:0000313" key="4">
    <source>
        <dbReference type="Proteomes" id="UP000596742"/>
    </source>
</evidence>
<dbReference type="AlphaFoldDB" id="A0A8B6CH54"/>
<dbReference type="Pfam" id="PF20266">
    <property type="entry name" value="Mab-21_C"/>
    <property type="match status" value="1"/>
</dbReference>
<evidence type="ECO:0000259" key="2">
    <source>
        <dbReference type="Pfam" id="PF20266"/>
    </source>
</evidence>
<keyword evidence="4" id="KW-1185">Reference proteome</keyword>
<dbReference type="PANTHER" id="PTHR10656">
    <property type="entry name" value="CELL FATE DETERMINING PROTEIN MAB21-RELATED"/>
    <property type="match status" value="1"/>
</dbReference>
<name>A0A8B6CH54_MYTGA</name>